<evidence type="ECO:0000256" key="1">
    <source>
        <dbReference type="SAM" id="Phobius"/>
    </source>
</evidence>
<dbReference type="Proteomes" id="UP001202717">
    <property type="component" value="Chromosome"/>
</dbReference>
<accession>A0ABY7RVJ8</accession>
<keyword evidence="1" id="KW-0812">Transmembrane</keyword>
<feature type="transmembrane region" description="Helical" evidence="1">
    <location>
        <begin position="131"/>
        <end position="152"/>
    </location>
</feature>
<reference evidence="2 3" key="1">
    <citation type="submission" date="2023-01" db="EMBL/GenBank/DDBJ databases">
        <title>Psychroserpens ponticola sp. nov., isolated from seawater.</title>
        <authorList>
            <person name="Kristyanto S."/>
            <person name="Jung J."/>
            <person name="Kim J.M."/>
            <person name="Jeon C.O."/>
        </authorList>
    </citation>
    <scope>NUCLEOTIDE SEQUENCE [LARGE SCALE GENOMIC DNA]</scope>
    <source>
        <strain evidence="2 3">MSW6</strain>
    </source>
</reference>
<feature type="transmembrane region" description="Helical" evidence="1">
    <location>
        <begin position="363"/>
        <end position="384"/>
    </location>
</feature>
<feature type="transmembrane region" description="Helical" evidence="1">
    <location>
        <begin position="172"/>
        <end position="190"/>
    </location>
</feature>
<proteinExistence type="predicted"/>
<name>A0ABY7RVJ8_9FLAO</name>
<dbReference type="EMBL" id="CP116221">
    <property type="protein sequence ID" value="WCO00853.1"/>
    <property type="molecule type" value="Genomic_DNA"/>
</dbReference>
<evidence type="ECO:0000313" key="3">
    <source>
        <dbReference type="Proteomes" id="UP001202717"/>
    </source>
</evidence>
<keyword evidence="1" id="KW-0472">Membrane</keyword>
<feature type="transmembrane region" description="Helical" evidence="1">
    <location>
        <begin position="94"/>
        <end position="111"/>
    </location>
</feature>
<dbReference type="InterPro" id="IPR025291">
    <property type="entry name" value="DUF4153"/>
</dbReference>
<feature type="transmembrane region" description="Helical" evidence="1">
    <location>
        <begin position="267"/>
        <end position="286"/>
    </location>
</feature>
<sequence length="465" mass="53493">MKQTLIIIASILSSFLFFEQSIGINLLIFSIITIIVLAFNNLKQFKDTKILLYCLVYVTTSVFVFIQDSSLSIFANCVAFFTLIGKISQSKTSIYINWLNGVFTSITGLFFRRVNAKKNIENTSPKKEVDFLHIAKLIGIPTLFIIVFVLLYKNGNPMFNDLVEQINFNFINFQWLLFTVLGYYLISNIVNPIQVEPATSNDLNTKNNLYKSKTFSIEKLKKEKQLGTTLLGLLNLLIILFIVTDIASLMSVETIKASDMSTQVHNGINTLIASIIIAIVIILHFFRGDLNFYSENKTLKNLTYLWILLNVVLIALIAIKNQTYITSFGLTYKRIGVHIYIFLTLVGLITTFIKVMTIKNMVFLFRLNTQIVFAILILFSAINWDTTITKYNLDNANSYDLQYLINLSDANAILLKHHSLEVELDAKFNRKIDWKYNNYLKHIKRKDWQEKSLKDYSITEVEQNL</sequence>
<keyword evidence="3" id="KW-1185">Reference proteome</keyword>
<protein>
    <submittedName>
        <fullName evidence="2">DUF4173 domain-containing protein</fullName>
    </submittedName>
</protein>
<keyword evidence="1" id="KW-1133">Transmembrane helix</keyword>
<dbReference type="Pfam" id="PF13687">
    <property type="entry name" value="DUF4153"/>
    <property type="match status" value="1"/>
</dbReference>
<organism evidence="2 3">
    <name type="scientific">Psychroserpens ponticola</name>
    <dbReference type="NCBI Taxonomy" id="2932268"/>
    <lineage>
        <taxon>Bacteria</taxon>
        <taxon>Pseudomonadati</taxon>
        <taxon>Bacteroidota</taxon>
        <taxon>Flavobacteriia</taxon>
        <taxon>Flavobacteriales</taxon>
        <taxon>Flavobacteriaceae</taxon>
        <taxon>Psychroserpens</taxon>
    </lineage>
</organism>
<feature type="transmembrane region" description="Helical" evidence="1">
    <location>
        <begin position="51"/>
        <end position="74"/>
    </location>
</feature>
<evidence type="ECO:0000313" key="2">
    <source>
        <dbReference type="EMBL" id="WCO00853.1"/>
    </source>
</evidence>
<feature type="transmembrane region" description="Helical" evidence="1">
    <location>
        <begin position="226"/>
        <end position="247"/>
    </location>
</feature>
<feature type="transmembrane region" description="Helical" evidence="1">
    <location>
        <begin position="298"/>
        <end position="319"/>
    </location>
</feature>
<feature type="transmembrane region" description="Helical" evidence="1">
    <location>
        <begin position="6"/>
        <end position="39"/>
    </location>
</feature>
<dbReference type="RefSeq" id="WP_249995846.1">
    <property type="nucleotide sequence ID" value="NZ_CP116221.1"/>
</dbReference>
<feature type="transmembrane region" description="Helical" evidence="1">
    <location>
        <begin position="339"/>
        <end position="356"/>
    </location>
</feature>
<gene>
    <name evidence="2" type="ORF">MUN68_012340</name>
</gene>